<feature type="site" description="Interaction with phosphoserine on interacting protein" evidence="2">
    <location>
        <position position="53"/>
    </location>
</feature>
<evidence type="ECO:0000313" key="5">
    <source>
        <dbReference type="EMBL" id="CAL4806663.1"/>
    </source>
</evidence>
<accession>A0A9P1GQK2</accession>
<dbReference type="Pfam" id="PF00244">
    <property type="entry name" value="14-3-3"/>
    <property type="match status" value="1"/>
</dbReference>
<dbReference type="SUPFAM" id="SSF48445">
    <property type="entry name" value="14-3-3 protein"/>
    <property type="match status" value="1"/>
</dbReference>
<dbReference type="OrthoDB" id="10260625at2759"/>
<gene>
    <name evidence="4" type="ORF">C1SCF055_LOCUS43856</name>
</gene>
<dbReference type="InterPro" id="IPR023410">
    <property type="entry name" value="14-3-3_domain"/>
</dbReference>
<reference evidence="5 6" key="2">
    <citation type="submission" date="2024-05" db="EMBL/GenBank/DDBJ databases">
        <authorList>
            <person name="Chen Y."/>
            <person name="Shah S."/>
            <person name="Dougan E. K."/>
            <person name="Thang M."/>
            <person name="Chan C."/>
        </authorList>
    </citation>
    <scope>NUCLEOTIDE SEQUENCE [LARGE SCALE GENOMIC DNA]</scope>
</reference>
<sequence length="232" mass="26224">MVSLELARVAERAERYDDMADYMQARVTEGHPLDTEERDMLSAAFKNALTERRMAVRIAVQVHAQELEEGRVEQANLADGYKTRVENELQSICKKVLQLLETVLLPNAEPGEAKTFYLKMQGDYCRYMAEFTFAETFQRYSAEAQSAYASGMAEAELLHQVHPVRLGLALNFSVFQHEVLRNTSQAIAIATSTLESASRHLDEVPEETRSDAYLTLQLLQDNTQLWTSGLDA</sequence>
<dbReference type="Proteomes" id="UP001152797">
    <property type="component" value="Unassembled WGS sequence"/>
</dbReference>
<dbReference type="InterPro" id="IPR036815">
    <property type="entry name" value="14-3-3_dom_sf"/>
</dbReference>
<evidence type="ECO:0000256" key="2">
    <source>
        <dbReference type="PIRSR" id="PIRSR000868-1"/>
    </source>
</evidence>
<dbReference type="EMBL" id="CAMXCT030006744">
    <property type="protein sequence ID" value="CAL4806663.1"/>
    <property type="molecule type" value="Genomic_DNA"/>
</dbReference>
<feature type="domain" description="14-3-3" evidence="3">
    <location>
        <begin position="6"/>
        <end position="232"/>
    </location>
</feature>
<organism evidence="4">
    <name type="scientific">Cladocopium goreaui</name>
    <dbReference type="NCBI Taxonomy" id="2562237"/>
    <lineage>
        <taxon>Eukaryota</taxon>
        <taxon>Sar</taxon>
        <taxon>Alveolata</taxon>
        <taxon>Dinophyceae</taxon>
        <taxon>Suessiales</taxon>
        <taxon>Symbiodiniaceae</taxon>
        <taxon>Cladocopium</taxon>
    </lineage>
</organism>
<feature type="site" description="Interaction with phosphoserine on interacting protein" evidence="2">
    <location>
        <position position="126"/>
    </location>
</feature>
<reference evidence="4" key="1">
    <citation type="submission" date="2022-10" db="EMBL/GenBank/DDBJ databases">
        <authorList>
            <person name="Chen Y."/>
            <person name="Dougan E. K."/>
            <person name="Chan C."/>
            <person name="Rhodes N."/>
            <person name="Thang M."/>
        </authorList>
    </citation>
    <scope>NUCLEOTIDE SEQUENCE</scope>
</reference>
<dbReference type="PIRSF" id="PIRSF000868">
    <property type="entry name" value="14-3-3"/>
    <property type="match status" value="1"/>
</dbReference>
<dbReference type="SMART" id="SM00101">
    <property type="entry name" value="14_3_3"/>
    <property type="match status" value="1"/>
</dbReference>
<evidence type="ECO:0000313" key="6">
    <source>
        <dbReference type="Proteomes" id="UP001152797"/>
    </source>
</evidence>
<dbReference type="EMBL" id="CAMXCT020006744">
    <property type="protein sequence ID" value="CAL1172726.1"/>
    <property type="molecule type" value="Genomic_DNA"/>
</dbReference>
<evidence type="ECO:0000259" key="3">
    <source>
        <dbReference type="SMART" id="SM00101"/>
    </source>
</evidence>
<evidence type="ECO:0000313" key="4">
    <source>
        <dbReference type="EMBL" id="CAI4019351.1"/>
    </source>
</evidence>
<dbReference type="Gene3D" id="1.20.190.20">
    <property type="entry name" value="14-3-3 domain"/>
    <property type="match status" value="1"/>
</dbReference>
<keyword evidence="6" id="KW-1185">Reference proteome</keyword>
<comment type="caution">
    <text evidence="4">The sequence shown here is derived from an EMBL/GenBank/DDBJ whole genome shotgun (WGS) entry which is preliminary data.</text>
</comment>
<proteinExistence type="inferred from homology"/>
<evidence type="ECO:0000256" key="1">
    <source>
        <dbReference type="ARBA" id="ARBA00006141"/>
    </source>
</evidence>
<protein>
    <submittedName>
        <fullName evidence="5">14-3-3 domain-containing protein</fullName>
    </submittedName>
</protein>
<comment type="similarity">
    <text evidence="1">Belongs to the 14-3-3 family.</text>
</comment>
<dbReference type="InterPro" id="IPR000308">
    <property type="entry name" value="14-3-3"/>
</dbReference>
<dbReference type="EMBL" id="CAMXCT010006744">
    <property type="protein sequence ID" value="CAI4019351.1"/>
    <property type="molecule type" value="Genomic_DNA"/>
</dbReference>
<dbReference type="PRINTS" id="PR00305">
    <property type="entry name" value="1433ZETA"/>
</dbReference>
<dbReference type="AlphaFoldDB" id="A0A9P1GQK2"/>
<name>A0A9P1GQK2_9DINO</name>
<dbReference type="CDD" id="cd08774">
    <property type="entry name" value="14-3-3"/>
    <property type="match status" value="1"/>
</dbReference>
<dbReference type="PANTHER" id="PTHR18860">
    <property type="entry name" value="14-3-3 PROTEIN"/>
    <property type="match status" value="1"/>
</dbReference>